<sequence length="498" mass="56527">MDKNKMKRIFSFIEKHEVLLSILCAVALLRLPGLFEPNRYADEDIYLTIGQGLRRGLLLYRDIYDNKTPLIYLIAAIAGNVMWFRFILMIWNLVNVALIWGLSKKLISNKWGVILATVLFSAFSTIPLLEGEIANGEIFMIMPVTAALYLLLSKTGQLTQRPILYLWAGILWSIAVLFKSPPAVEFFGLAFFLVFFQAKSIKEIFGKIFDKRLWLLLFGFAIPILTSVFYFFLKGVGDVYLRSVFLQNVPYLSSWSGGGGTPLFSGGLVTRGMIMILALSLIWIFRRKLGNEFGLVAIWAVTATFGAFLSGRPYPHYLLEVVPPMALLIGLVSTQRSAHRLVFAAFISGLLVFGIVRYRFWYYKSLAYYENFVSYIFGGKTKDQYYEYWGDGVLRNYKIGDYIKRATGKEDKVFIWGTEPAIYVLSNRQPAVKYTVSYHVLDFSAQAEVGQKLMKENPKVVLVVKGEKGKFSQLSGILANNYVLTKTVGDIAVYLRLK</sequence>
<feature type="transmembrane region" description="Helical" evidence="1">
    <location>
        <begin position="341"/>
        <end position="361"/>
    </location>
</feature>
<dbReference type="Pfam" id="PF13231">
    <property type="entry name" value="PMT_2"/>
    <property type="match status" value="1"/>
</dbReference>
<feature type="transmembrane region" description="Helical" evidence="1">
    <location>
        <begin position="164"/>
        <end position="180"/>
    </location>
</feature>
<dbReference type="InterPro" id="IPR038731">
    <property type="entry name" value="RgtA/B/C-like"/>
</dbReference>
<feature type="domain" description="Glycosyltransferase RgtA/B/C/D-like" evidence="2">
    <location>
        <begin position="70"/>
        <end position="204"/>
    </location>
</feature>
<evidence type="ECO:0000256" key="1">
    <source>
        <dbReference type="SAM" id="Phobius"/>
    </source>
</evidence>
<feature type="transmembrane region" description="Helical" evidence="1">
    <location>
        <begin position="292"/>
        <end position="311"/>
    </location>
</feature>
<accession>A0A1F5EUK2</accession>
<evidence type="ECO:0000259" key="2">
    <source>
        <dbReference type="Pfam" id="PF13231"/>
    </source>
</evidence>
<feature type="transmembrane region" description="Helical" evidence="1">
    <location>
        <begin position="70"/>
        <end position="99"/>
    </location>
</feature>
<evidence type="ECO:0000313" key="4">
    <source>
        <dbReference type="Proteomes" id="UP000177979"/>
    </source>
</evidence>
<feature type="transmembrane region" description="Helical" evidence="1">
    <location>
        <begin position="263"/>
        <end position="285"/>
    </location>
</feature>
<comment type="caution">
    <text evidence="3">The sequence shown here is derived from an EMBL/GenBank/DDBJ whole genome shotgun (WGS) entry which is preliminary data.</text>
</comment>
<protein>
    <recommendedName>
        <fullName evidence="2">Glycosyltransferase RgtA/B/C/D-like domain-containing protein</fullName>
    </recommendedName>
</protein>
<evidence type="ECO:0000313" key="3">
    <source>
        <dbReference type="EMBL" id="OGD71063.1"/>
    </source>
</evidence>
<proteinExistence type="predicted"/>
<feature type="transmembrane region" description="Helical" evidence="1">
    <location>
        <begin position="213"/>
        <end position="233"/>
    </location>
</feature>
<dbReference type="STRING" id="1817722.A2703_01335"/>
<name>A0A1F5EUK2_9BACT</name>
<organism evidence="3 4">
    <name type="scientific">Candidatus Collierbacteria bacterium RIFCSPHIGHO2_01_FULL_50_25</name>
    <dbReference type="NCBI Taxonomy" id="1817722"/>
    <lineage>
        <taxon>Bacteria</taxon>
        <taxon>Candidatus Collieribacteriota</taxon>
    </lineage>
</organism>
<dbReference type="AlphaFoldDB" id="A0A1F5EUK2"/>
<dbReference type="EMBL" id="MFAG01000041">
    <property type="protein sequence ID" value="OGD71063.1"/>
    <property type="molecule type" value="Genomic_DNA"/>
</dbReference>
<keyword evidence="1" id="KW-1133">Transmembrane helix</keyword>
<gene>
    <name evidence="3" type="ORF">A2703_01335</name>
</gene>
<feature type="transmembrane region" description="Helical" evidence="1">
    <location>
        <begin position="111"/>
        <end position="129"/>
    </location>
</feature>
<feature type="transmembrane region" description="Helical" evidence="1">
    <location>
        <begin position="135"/>
        <end position="152"/>
    </location>
</feature>
<reference evidence="3 4" key="1">
    <citation type="journal article" date="2016" name="Nat. Commun.">
        <title>Thousands of microbial genomes shed light on interconnected biogeochemical processes in an aquifer system.</title>
        <authorList>
            <person name="Anantharaman K."/>
            <person name="Brown C.T."/>
            <person name="Hug L.A."/>
            <person name="Sharon I."/>
            <person name="Castelle C.J."/>
            <person name="Probst A.J."/>
            <person name="Thomas B.C."/>
            <person name="Singh A."/>
            <person name="Wilkins M.J."/>
            <person name="Karaoz U."/>
            <person name="Brodie E.L."/>
            <person name="Williams K.H."/>
            <person name="Hubbard S.S."/>
            <person name="Banfield J.F."/>
        </authorList>
    </citation>
    <scope>NUCLEOTIDE SEQUENCE [LARGE SCALE GENOMIC DNA]</scope>
</reference>
<keyword evidence="1" id="KW-0472">Membrane</keyword>
<dbReference type="Proteomes" id="UP000177979">
    <property type="component" value="Unassembled WGS sequence"/>
</dbReference>
<keyword evidence="1" id="KW-0812">Transmembrane</keyword>